<keyword evidence="2" id="KW-0238">DNA-binding</keyword>
<dbReference type="InterPro" id="IPR050679">
    <property type="entry name" value="Bact_HTH_transcr_reg"/>
</dbReference>
<dbReference type="SUPFAM" id="SSF46785">
    <property type="entry name" value="Winged helix' DNA-binding domain"/>
    <property type="match status" value="1"/>
</dbReference>
<dbReference type="AlphaFoldDB" id="A0A495QSS1"/>
<evidence type="ECO:0000313" key="5">
    <source>
        <dbReference type="EMBL" id="RKS76488.1"/>
    </source>
</evidence>
<dbReference type="PRINTS" id="PR00035">
    <property type="entry name" value="HTHGNTR"/>
</dbReference>
<dbReference type="CDD" id="cd07377">
    <property type="entry name" value="WHTH_GntR"/>
    <property type="match status" value="1"/>
</dbReference>
<evidence type="ECO:0000313" key="6">
    <source>
        <dbReference type="Proteomes" id="UP000274601"/>
    </source>
</evidence>
<accession>A0A495QSS1</accession>
<dbReference type="GO" id="GO:0003677">
    <property type="term" value="F:DNA binding"/>
    <property type="evidence" value="ECO:0007669"/>
    <property type="project" value="UniProtKB-KW"/>
</dbReference>
<dbReference type="InterPro" id="IPR036388">
    <property type="entry name" value="WH-like_DNA-bd_sf"/>
</dbReference>
<evidence type="ECO:0000256" key="3">
    <source>
        <dbReference type="ARBA" id="ARBA00023163"/>
    </source>
</evidence>
<dbReference type="GO" id="GO:0003700">
    <property type="term" value="F:DNA-binding transcription factor activity"/>
    <property type="evidence" value="ECO:0007669"/>
    <property type="project" value="InterPro"/>
</dbReference>
<dbReference type="InterPro" id="IPR000524">
    <property type="entry name" value="Tscrpt_reg_HTH_GntR"/>
</dbReference>
<dbReference type="GO" id="GO:0045892">
    <property type="term" value="P:negative regulation of DNA-templated transcription"/>
    <property type="evidence" value="ECO:0007669"/>
    <property type="project" value="TreeGrafter"/>
</dbReference>
<keyword evidence="6" id="KW-1185">Reference proteome</keyword>
<sequence length="100" mass="10812">MADPPPPFDPDQDGPTYTYVRVADHIAARIAAGELRPGARLPAERDLATEYGVAYLTIRRAAQELRERGLVMTVVGRGTYIAENALEALAGDDGQDDAEE</sequence>
<dbReference type="PANTHER" id="PTHR44846">
    <property type="entry name" value="MANNOSYL-D-GLYCERATE TRANSPORT/METABOLISM SYSTEM REPRESSOR MNGR-RELATED"/>
    <property type="match status" value="1"/>
</dbReference>
<dbReference type="SMART" id="SM00345">
    <property type="entry name" value="HTH_GNTR"/>
    <property type="match status" value="1"/>
</dbReference>
<dbReference type="InterPro" id="IPR036390">
    <property type="entry name" value="WH_DNA-bd_sf"/>
</dbReference>
<dbReference type="EMBL" id="RBWU01000002">
    <property type="protein sequence ID" value="RKS76488.1"/>
    <property type="molecule type" value="Genomic_DNA"/>
</dbReference>
<evidence type="ECO:0000256" key="2">
    <source>
        <dbReference type="ARBA" id="ARBA00023125"/>
    </source>
</evidence>
<reference evidence="5 6" key="1">
    <citation type="submission" date="2018-10" db="EMBL/GenBank/DDBJ databases">
        <title>Genomic Encyclopedia of Archaeal and Bacterial Type Strains, Phase II (KMG-II): from individual species to whole genera.</title>
        <authorList>
            <person name="Goeker M."/>
        </authorList>
    </citation>
    <scope>NUCLEOTIDE SEQUENCE [LARGE SCALE GENOMIC DNA]</scope>
    <source>
        <strain evidence="5 6">DSM 43383</strain>
    </source>
</reference>
<dbReference type="RefSeq" id="WP_121433824.1">
    <property type="nucleotide sequence ID" value="NZ_RBWU01000002.1"/>
</dbReference>
<comment type="caution">
    <text evidence="5">The sequence shown here is derived from an EMBL/GenBank/DDBJ whole genome shotgun (WGS) entry which is preliminary data.</text>
</comment>
<evidence type="ECO:0000259" key="4">
    <source>
        <dbReference type="PROSITE" id="PS50949"/>
    </source>
</evidence>
<proteinExistence type="predicted"/>
<dbReference type="OrthoDB" id="4535513at2"/>
<evidence type="ECO:0000256" key="1">
    <source>
        <dbReference type="ARBA" id="ARBA00023015"/>
    </source>
</evidence>
<organism evidence="5 6">
    <name type="scientific">Actinomadura pelletieri DSM 43383</name>
    <dbReference type="NCBI Taxonomy" id="1120940"/>
    <lineage>
        <taxon>Bacteria</taxon>
        <taxon>Bacillati</taxon>
        <taxon>Actinomycetota</taxon>
        <taxon>Actinomycetes</taxon>
        <taxon>Streptosporangiales</taxon>
        <taxon>Thermomonosporaceae</taxon>
        <taxon>Actinomadura</taxon>
    </lineage>
</organism>
<dbReference type="Gene3D" id="1.10.10.10">
    <property type="entry name" value="Winged helix-like DNA-binding domain superfamily/Winged helix DNA-binding domain"/>
    <property type="match status" value="1"/>
</dbReference>
<dbReference type="PANTHER" id="PTHR44846:SF17">
    <property type="entry name" value="GNTR-FAMILY TRANSCRIPTIONAL REGULATOR"/>
    <property type="match status" value="1"/>
</dbReference>
<dbReference type="PROSITE" id="PS50949">
    <property type="entry name" value="HTH_GNTR"/>
    <property type="match status" value="1"/>
</dbReference>
<keyword evidence="3" id="KW-0804">Transcription</keyword>
<gene>
    <name evidence="5" type="ORF">BZB76_1844</name>
</gene>
<protein>
    <submittedName>
        <fullName evidence="5">Regulatory GntR family protein</fullName>
    </submittedName>
</protein>
<dbReference type="Proteomes" id="UP000274601">
    <property type="component" value="Unassembled WGS sequence"/>
</dbReference>
<feature type="domain" description="HTH gntR-type" evidence="4">
    <location>
        <begin position="16"/>
        <end position="84"/>
    </location>
</feature>
<dbReference type="Pfam" id="PF00392">
    <property type="entry name" value="GntR"/>
    <property type="match status" value="1"/>
</dbReference>
<keyword evidence="1" id="KW-0805">Transcription regulation</keyword>
<name>A0A495QSS1_9ACTN</name>